<keyword evidence="7 8" id="KW-0924">Ammonia transport</keyword>
<evidence type="ECO:0000313" key="10">
    <source>
        <dbReference type="EMBL" id="HJD97623.1"/>
    </source>
</evidence>
<feature type="transmembrane region" description="Helical" evidence="8">
    <location>
        <begin position="69"/>
        <end position="91"/>
    </location>
</feature>
<comment type="similarity">
    <text evidence="2 8">Belongs to the ammonia transporter channel (TC 1.A.11.2) family.</text>
</comment>
<feature type="transmembrane region" description="Helical" evidence="8">
    <location>
        <begin position="142"/>
        <end position="162"/>
    </location>
</feature>
<keyword evidence="5 8" id="KW-1133">Transmembrane helix</keyword>
<dbReference type="Gene3D" id="1.10.3430.10">
    <property type="entry name" value="Ammonium transporter AmtB like domains"/>
    <property type="match status" value="1"/>
</dbReference>
<evidence type="ECO:0000256" key="8">
    <source>
        <dbReference type="RuleBase" id="RU362002"/>
    </source>
</evidence>
<dbReference type="InterPro" id="IPR029020">
    <property type="entry name" value="Ammonium/urea_transptr"/>
</dbReference>
<dbReference type="PANTHER" id="PTHR11730:SF89">
    <property type="entry name" value="AMMONIUM TRANSPORTER SLL0108-RELATED"/>
    <property type="match status" value="1"/>
</dbReference>
<dbReference type="SUPFAM" id="SSF111352">
    <property type="entry name" value="Ammonium transporter"/>
    <property type="match status" value="1"/>
</dbReference>
<dbReference type="InterPro" id="IPR001905">
    <property type="entry name" value="Ammonium_transpt"/>
</dbReference>
<reference evidence="10" key="1">
    <citation type="journal article" date="2021" name="PeerJ">
        <title>Extensive microbial diversity within the chicken gut microbiome revealed by metagenomics and culture.</title>
        <authorList>
            <person name="Gilroy R."/>
            <person name="Ravi A."/>
            <person name="Getino M."/>
            <person name="Pursley I."/>
            <person name="Horton D.L."/>
            <person name="Alikhan N.F."/>
            <person name="Baker D."/>
            <person name="Gharbi K."/>
            <person name="Hall N."/>
            <person name="Watson M."/>
            <person name="Adriaenssens E.M."/>
            <person name="Foster-Nyarko E."/>
            <person name="Jarju S."/>
            <person name="Secka A."/>
            <person name="Antonio M."/>
            <person name="Oren A."/>
            <person name="Chaudhuri R.R."/>
            <person name="La Ragione R."/>
            <person name="Hildebrand F."/>
            <person name="Pallen M.J."/>
        </authorList>
    </citation>
    <scope>NUCLEOTIDE SEQUENCE</scope>
    <source>
        <strain evidence="10">ChiGjej2B2-19336</strain>
    </source>
</reference>
<accession>A0A921DRZ5</accession>
<feature type="transmembrane region" description="Helical" evidence="8">
    <location>
        <begin position="224"/>
        <end position="241"/>
    </location>
</feature>
<keyword evidence="3 8" id="KW-0813">Transport</keyword>
<dbReference type="GO" id="GO:0008519">
    <property type="term" value="F:ammonium channel activity"/>
    <property type="evidence" value="ECO:0007669"/>
    <property type="project" value="InterPro"/>
</dbReference>
<sequence length="439" mass="46431">MALCTLLLPHTALADEALSFLSQKNGDILWTMLGAILVMFMQPGFALVECGLTRAKNAGNILMKNFVDFSVGMPLFFLIGFGLMFGTSNGFLGTPSVGMQFIDPTTTEGGWAWTFFFFQAMFAATSATIVSGCIAERTDFKAYILVSVLVSAFIYPISGGWCWNSLFGETKGWLENLGFIDFAGSTVVHSVGGWIGLAGALCVGPRLAKYSPDGKSLAIPGHNIPLAALGVFILWFSWFGFNCGSTTTPDGVVGYIAVNTCLSACTGFAAAMLTVWCITGKPDPSMAMNGVLAGLVGITAGCFEVSPPGSIFIGIICGVLVVFSVLFLDQVLKIDDPVGAVSVHGVCGFTGTVLVGLFAAPGYGAHVGLLYGGGMDLLFVQLLGAFSVGMWAFLMGWITFKLADKLIGLRVSREVELKGLDMTEHGTDVYSGFQIFSNE</sequence>
<feature type="transmembrane region" description="Helical" evidence="8">
    <location>
        <begin position="309"/>
        <end position="328"/>
    </location>
</feature>
<organism evidence="10 11">
    <name type="scientific">Mailhella massiliensis</name>
    <dbReference type="NCBI Taxonomy" id="1903261"/>
    <lineage>
        <taxon>Bacteria</taxon>
        <taxon>Pseudomonadati</taxon>
        <taxon>Thermodesulfobacteriota</taxon>
        <taxon>Desulfovibrionia</taxon>
        <taxon>Desulfovibrionales</taxon>
        <taxon>Desulfovibrionaceae</taxon>
        <taxon>Mailhella</taxon>
    </lineage>
</organism>
<dbReference type="EMBL" id="DYZA01000167">
    <property type="protein sequence ID" value="HJD97623.1"/>
    <property type="molecule type" value="Genomic_DNA"/>
</dbReference>
<dbReference type="RefSeq" id="WP_304122696.1">
    <property type="nucleotide sequence ID" value="NZ_DYZA01000167.1"/>
</dbReference>
<feature type="transmembrane region" description="Helical" evidence="8">
    <location>
        <begin position="379"/>
        <end position="400"/>
    </location>
</feature>
<evidence type="ECO:0000259" key="9">
    <source>
        <dbReference type="Pfam" id="PF00909"/>
    </source>
</evidence>
<dbReference type="InterPro" id="IPR024041">
    <property type="entry name" value="NH4_transpt_AmtB-like_dom"/>
</dbReference>
<protein>
    <recommendedName>
        <fullName evidence="8">Ammonium transporter</fullName>
    </recommendedName>
</protein>
<dbReference type="GO" id="GO:0097272">
    <property type="term" value="P:ammonium homeostasis"/>
    <property type="evidence" value="ECO:0007669"/>
    <property type="project" value="TreeGrafter"/>
</dbReference>
<feature type="transmembrane region" description="Helical" evidence="8">
    <location>
        <begin position="286"/>
        <end position="303"/>
    </location>
</feature>
<evidence type="ECO:0000256" key="5">
    <source>
        <dbReference type="ARBA" id="ARBA00022989"/>
    </source>
</evidence>
<comment type="caution">
    <text evidence="10">The sequence shown here is derived from an EMBL/GenBank/DDBJ whole genome shotgun (WGS) entry which is preliminary data.</text>
</comment>
<evidence type="ECO:0000256" key="2">
    <source>
        <dbReference type="ARBA" id="ARBA00005887"/>
    </source>
</evidence>
<keyword evidence="4 8" id="KW-0812">Transmembrane</keyword>
<dbReference type="PRINTS" id="PR00342">
    <property type="entry name" value="RHESUSRHD"/>
</dbReference>
<feature type="domain" description="Ammonium transporter AmtB-like" evidence="9">
    <location>
        <begin position="30"/>
        <end position="430"/>
    </location>
</feature>
<feature type="transmembrane region" description="Helical" evidence="8">
    <location>
        <begin position="340"/>
        <end position="359"/>
    </location>
</feature>
<dbReference type="InterPro" id="IPR002229">
    <property type="entry name" value="RhesusRHD"/>
</dbReference>
<feature type="transmembrane region" description="Helical" evidence="8">
    <location>
        <begin position="30"/>
        <end position="48"/>
    </location>
</feature>
<feature type="transmembrane region" description="Helical" evidence="8">
    <location>
        <begin position="111"/>
        <end position="135"/>
    </location>
</feature>
<feature type="transmembrane region" description="Helical" evidence="8">
    <location>
        <begin position="253"/>
        <end position="279"/>
    </location>
</feature>
<evidence type="ECO:0000256" key="3">
    <source>
        <dbReference type="ARBA" id="ARBA00022448"/>
    </source>
</evidence>
<dbReference type="Pfam" id="PF00909">
    <property type="entry name" value="Ammonium_transp"/>
    <property type="match status" value="1"/>
</dbReference>
<dbReference type="NCBIfam" id="TIGR00836">
    <property type="entry name" value="amt"/>
    <property type="match status" value="1"/>
</dbReference>
<feature type="transmembrane region" description="Helical" evidence="8">
    <location>
        <begin position="182"/>
        <end position="203"/>
    </location>
</feature>
<gene>
    <name evidence="10" type="ORF">K8W16_08265</name>
</gene>
<keyword evidence="6 8" id="KW-0472">Membrane</keyword>
<evidence type="ECO:0000256" key="1">
    <source>
        <dbReference type="ARBA" id="ARBA00004141"/>
    </source>
</evidence>
<dbReference type="AlphaFoldDB" id="A0A921DRZ5"/>
<evidence type="ECO:0000313" key="11">
    <source>
        <dbReference type="Proteomes" id="UP000698963"/>
    </source>
</evidence>
<dbReference type="Proteomes" id="UP000698963">
    <property type="component" value="Unassembled WGS sequence"/>
</dbReference>
<proteinExistence type="inferred from homology"/>
<name>A0A921DRZ5_9BACT</name>
<comment type="subcellular location">
    <subcellularLocation>
        <location evidence="8">Cell membrane</location>
        <topology evidence="8">Multi-pass membrane protein</topology>
    </subcellularLocation>
    <subcellularLocation>
        <location evidence="1">Membrane</location>
        <topology evidence="1">Multi-pass membrane protein</topology>
    </subcellularLocation>
</comment>
<evidence type="ECO:0000256" key="4">
    <source>
        <dbReference type="ARBA" id="ARBA00022692"/>
    </source>
</evidence>
<reference evidence="10" key="2">
    <citation type="submission" date="2021-09" db="EMBL/GenBank/DDBJ databases">
        <authorList>
            <person name="Gilroy R."/>
        </authorList>
    </citation>
    <scope>NUCLEOTIDE SEQUENCE</scope>
    <source>
        <strain evidence="10">ChiGjej2B2-19336</strain>
    </source>
</reference>
<dbReference type="PANTHER" id="PTHR11730">
    <property type="entry name" value="AMMONIUM TRANSPORTER"/>
    <property type="match status" value="1"/>
</dbReference>
<evidence type="ECO:0000256" key="7">
    <source>
        <dbReference type="ARBA" id="ARBA00023177"/>
    </source>
</evidence>
<dbReference type="GO" id="GO:0005886">
    <property type="term" value="C:plasma membrane"/>
    <property type="evidence" value="ECO:0007669"/>
    <property type="project" value="UniProtKB-SubCell"/>
</dbReference>
<evidence type="ECO:0000256" key="6">
    <source>
        <dbReference type="ARBA" id="ARBA00023136"/>
    </source>
</evidence>